<reference evidence="3 4" key="1">
    <citation type="journal article" date="2012" name="PLoS Pathog.">
        <title>Diverse lifestyles and strategies of plant pathogenesis encoded in the genomes of eighteen Dothideomycetes fungi.</title>
        <authorList>
            <person name="Ohm R.A."/>
            <person name="Feau N."/>
            <person name="Henrissat B."/>
            <person name="Schoch C.L."/>
            <person name="Horwitz B.A."/>
            <person name="Barry K.W."/>
            <person name="Condon B.J."/>
            <person name="Copeland A.C."/>
            <person name="Dhillon B."/>
            <person name="Glaser F."/>
            <person name="Hesse C.N."/>
            <person name="Kosti I."/>
            <person name="LaButti K."/>
            <person name="Lindquist E.A."/>
            <person name="Lucas S."/>
            <person name="Salamov A.A."/>
            <person name="Bradshaw R.E."/>
            <person name="Ciuffetti L."/>
            <person name="Hamelin R.C."/>
            <person name="Kema G.H.J."/>
            <person name="Lawrence C."/>
            <person name="Scott J.A."/>
            <person name="Spatafora J.W."/>
            <person name="Turgeon B.G."/>
            <person name="de Wit P.J.G.M."/>
            <person name="Zhong S."/>
            <person name="Goodwin S.B."/>
            <person name="Grigoriev I.V."/>
        </authorList>
    </citation>
    <scope>NUCLEOTIDE SEQUENCE [LARGE SCALE GENOMIC DNA]</scope>
    <source>
        <strain evidence="4">ND90Pr / ATCC 201652</strain>
    </source>
</reference>
<feature type="compositionally biased region" description="Polar residues" evidence="1">
    <location>
        <begin position="47"/>
        <end position="66"/>
    </location>
</feature>
<accession>M2T171</accession>
<keyword evidence="4" id="KW-1185">Reference proteome</keyword>
<name>M2T171_COCSN</name>
<dbReference type="KEGG" id="bsc:COCSADRAFT_358696"/>
<feature type="compositionally biased region" description="Basic and acidic residues" evidence="1">
    <location>
        <begin position="134"/>
        <end position="152"/>
    </location>
</feature>
<evidence type="ECO:0000313" key="4">
    <source>
        <dbReference type="Proteomes" id="UP000016934"/>
    </source>
</evidence>
<evidence type="ECO:0000256" key="1">
    <source>
        <dbReference type="SAM" id="MobiDB-lite"/>
    </source>
</evidence>
<dbReference type="InterPro" id="IPR004827">
    <property type="entry name" value="bZIP"/>
</dbReference>
<proteinExistence type="predicted"/>
<dbReference type="OMA" id="CECTETA"/>
<dbReference type="RefSeq" id="XP_007701118.1">
    <property type="nucleotide sequence ID" value="XM_007702928.1"/>
</dbReference>
<gene>
    <name evidence="3" type="ORF">COCSADRAFT_358696</name>
</gene>
<dbReference type="GO" id="GO:0003700">
    <property type="term" value="F:DNA-binding transcription factor activity"/>
    <property type="evidence" value="ECO:0007669"/>
    <property type="project" value="InterPro"/>
</dbReference>
<dbReference type="AlphaFoldDB" id="M2T171"/>
<dbReference type="PROSITE" id="PS00036">
    <property type="entry name" value="BZIP_BASIC"/>
    <property type="match status" value="1"/>
</dbReference>
<dbReference type="HOGENOM" id="CLU_1731286_0_0_1"/>
<evidence type="ECO:0000259" key="2">
    <source>
        <dbReference type="PROSITE" id="PS00036"/>
    </source>
</evidence>
<reference evidence="4" key="2">
    <citation type="journal article" date="2013" name="PLoS Genet.">
        <title>Comparative genome structure, secondary metabolite, and effector coding capacity across Cochliobolus pathogens.</title>
        <authorList>
            <person name="Condon B.J."/>
            <person name="Leng Y."/>
            <person name="Wu D."/>
            <person name="Bushley K.E."/>
            <person name="Ohm R.A."/>
            <person name="Otillar R."/>
            <person name="Martin J."/>
            <person name="Schackwitz W."/>
            <person name="Grimwood J."/>
            <person name="MohdZainudin N."/>
            <person name="Xue C."/>
            <person name="Wang R."/>
            <person name="Manning V.A."/>
            <person name="Dhillon B."/>
            <person name="Tu Z.J."/>
            <person name="Steffenson B.J."/>
            <person name="Salamov A."/>
            <person name="Sun H."/>
            <person name="Lowry S."/>
            <person name="LaButti K."/>
            <person name="Han J."/>
            <person name="Copeland A."/>
            <person name="Lindquist E."/>
            <person name="Barry K."/>
            <person name="Schmutz J."/>
            <person name="Baker S.E."/>
            <person name="Ciuffetti L.M."/>
            <person name="Grigoriev I.V."/>
            <person name="Zhong S."/>
            <person name="Turgeon B.G."/>
        </authorList>
    </citation>
    <scope>NUCLEOTIDE SEQUENCE [LARGE SCALE GENOMIC DNA]</scope>
    <source>
        <strain evidence="4">ND90Pr / ATCC 201652</strain>
    </source>
</reference>
<sequence>MLVETSAEEHLARRREQNRIAQQKHRNRKKEGREKAQSRGKKKAPTKQRTTLQKLNRTAPTQQCQYETALAGESDYSTPVQSHGDIAGQQVSNTSLSPRWSPPTMVVYTSPFEKGYKLMNEGLACECTETAGTQKDEGKQGKEKVECVNRDE</sequence>
<protein>
    <recommendedName>
        <fullName evidence="2">BZIP domain-containing protein</fullName>
    </recommendedName>
</protein>
<organism evidence="3 4">
    <name type="scientific">Cochliobolus sativus (strain ND90Pr / ATCC 201652)</name>
    <name type="common">Common root rot and spot blotch fungus</name>
    <name type="synonym">Bipolaris sorokiniana</name>
    <dbReference type="NCBI Taxonomy" id="665912"/>
    <lineage>
        <taxon>Eukaryota</taxon>
        <taxon>Fungi</taxon>
        <taxon>Dikarya</taxon>
        <taxon>Ascomycota</taxon>
        <taxon>Pezizomycotina</taxon>
        <taxon>Dothideomycetes</taxon>
        <taxon>Pleosporomycetidae</taxon>
        <taxon>Pleosporales</taxon>
        <taxon>Pleosporineae</taxon>
        <taxon>Pleosporaceae</taxon>
        <taxon>Bipolaris</taxon>
    </lineage>
</organism>
<feature type="domain" description="BZIP" evidence="2">
    <location>
        <begin position="13"/>
        <end position="28"/>
    </location>
</feature>
<feature type="compositionally biased region" description="Basic and acidic residues" evidence="1">
    <location>
        <begin position="7"/>
        <end position="18"/>
    </location>
</feature>
<evidence type="ECO:0000313" key="3">
    <source>
        <dbReference type="EMBL" id="EMD62767.1"/>
    </source>
</evidence>
<dbReference type="EMBL" id="KB445645">
    <property type="protein sequence ID" value="EMD62767.1"/>
    <property type="molecule type" value="Genomic_DNA"/>
</dbReference>
<dbReference type="GeneID" id="19138576"/>
<feature type="region of interest" description="Disordered" evidence="1">
    <location>
        <begin position="130"/>
        <end position="152"/>
    </location>
</feature>
<feature type="region of interest" description="Disordered" evidence="1">
    <location>
        <begin position="1"/>
        <end position="70"/>
    </location>
</feature>
<dbReference type="Proteomes" id="UP000016934">
    <property type="component" value="Unassembled WGS sequence"/>
</dbReference>
<dbReference type="OrthoDB" id="3694612at2759"/>